<evidence type="ECO:0000256" key="1">
    <source>
        <dbReference type="ARBA" id="ARBA00007447"/>
    </source>
</evidence>
<sequence length="197" mass="22417">MQSLAGQLDENLYSLWIQRKSKPEQINNPGQITLGARDSLHCGRKWNSVKLIRNSSWTFHMDGLTAGRYTSKRKKKALSNPSQALILGPSRDIKWIAQAINATMDESYGLYRLGCEQKNLPDIVFNIGGVDYTIPPVNYVSKYANFYGDICFIDFLAIDGWGYTDASWVFGTPLTRSYCTTYNFANKTLEFAENMRR</sequence>
<dbReference type="PANTHER" id="PTHR47966">
    <property type="entry name" value="BETA-SITE APP-CLEAVING ENZYME, ISOFORM A-RELATED"/>
    <property type="match status" value="1"/>
</dbReference>
<dbReference type="InterPro" id="IPR033121">
    <property type="entry name" value="PEPTIDASE_A1"/>
</dbReference>
<dbReference type="Gene3D" id="2.40.70.10">
    <property type="entry name" value="Acid Proteases"/>
    <property type="match status" value="1"/>
</dbReference>
<proteinExistence type="inferred from homology"/>
<dbReference type="Pfam" id="PF00026">
    <property type="entry name" value="Asp"/>
    <property type="match status" value="1"/>
</dbReference>
<feature type="domain" description="Peptidase A1" evidence="2">
    <location>
        <begin position="1"/>
        <end position="192"/>
    </location>
</feature>
<dbReference type="GO" id="GO:0006508">
    <property type="term" value="P:proteolysis"/>
    <property type="evidence" value="ECO:0007669"/>
    <property type="project" value="InterPro"/>
</dbReference>
<organism evidence="3 4">
    <name type="scientific">Ditylenchus dipsaci</name>
    <dbReference type="NCBI Taxonomy" id="166011"/>
    <lineage>
        <taxon>Eukaryota</taxon>
        <taxon>Metazoa</taxon>
        <taxon>Ecdysozoa</taxon>
        <taxon>Nematoda</taxon>
        <taxon>Chromadorea</taxon>
        <taxon>Rhabditida</taxon>
        <taxon>Tylenchina</taxon>
        <taxon>Tylenchomorpha</taxon>
        <taxon>Sphaerularioidea</taxon>
        <taxon>Anguinidae</taxon>
        <taxon>Anguininae</taxon>
        <taxon>Ditylenchus</taxon>
    </lineage>
</organism>
<dbReference type="InterPro" id="IPR021109">
    <property type="entry name" value="Peptidase_aspartic_dom_sf"/>
</dbReference>
<evidence type="ECO:0000313" key="3">
    <source>
        <dbReference type="Proteomes" id="UP000887574"/>
    </source>
</evidence>
<name>A0A915CR15_9BILA</name>
<evidence type="ECO:0000259" key="2">
    <source>
        <dbReference type="PROSITE" id="PS51767"/>
    </source>
</evidence>
<dbReference type="PROSITE" id="PS51767">
    <property type="entry name" value="PEPTIDASE_A1"/>
    <property type="match status" value="1"/>
</dbReference>
<accession>A0A915CR15</accession>
<dbReference type="AlphaFoldDB" id="A0A915CR15"/>
<dbReference type="PANTHER" id="PTHR47966:SF8">
    <property type="entry name" value="ASPARTIC PROTEASE 1-RELATED"/>
    <property type="match status" value="1"/>
</dbReference>
<dbReference type="GO" id="GO:0004190">
    <property type="term" value="F:aspartic-type endopeptidase activity"/>
    <property type="evidence" value="ECO:0007669"/>
    <property type="project" value="InterPro"/>
</dbReference>
<reference evidence="4" key="1">
    <citation type="submission" date="2022-11" db="UniProtKB">
        <authorList>
            <consortium name="WormBaseParasite"/>
        </authorList>
    </citation>
    <scope>IDENTIFICATION</scope>
</reference>
<protein>
    <submittedName>
        <fullName evidence="4">Peptidase A1 domain-containing protein</fullName>
    </submittedName>
</protein>
<keyword evidence="3" id="KW-1185">Reference proteome</keyword>
<comment type="similarity">
    <text evidence="1">Belongs to the peptidase A1 family.</text>
</comment>
<evidence type="ECO:0000313" key="4">
    <source>
        <dbReference type="WBParaSite" id="jg11216"/>
    </source>
</evidence>
<dbReference type="InterPro" id="IPR001461">
    <property type="entry name" value="Aspartic_peptidase_A1"/>
</dbReference>
<dbReference type="Proteomes" id="UP000887574">
    <property type="component" value="Unplaced"/>
</dbReference>
<dbReference type="GO" id="GO:0005764">
    <property type="term" value="C:lysosome"/>
    <property type="evidence" value="ECO:0007669"/>
    <property type="project" value="TreeGrafter"/>
</dbReference>
<dbReference type="WBParaSite" id="jg11216">
    <property type="protein sequence ID" value="jg11216"/>
    <property type="gene ID" value="jg11216"/>
</dbReference>
<dbReference type="SUPFAM" id="SSF50630">
    <property type="entry name" value="Acid proteases"/>
    <property type="match status" value="1"/>
</dbReference>